<dbReference type="EMBL" id="JACHIV010000001">
    <property type="protein sequence ID" value="MBB5068811.1"/>
    <property type="molecule type" value="Genomic_DNA"/>
</dbReference>
<gene>
    <name evidence="2" type="ORF">BJ969_001899</name>
</gene>
<evidence type="ECO:0008006" key="4">
    <source>
        <dbReference type="Google" id="ProtNLM"/>
    </source>
</evidence>
<keyword evidence="3" id="KW-1185">Reference proteome</keyword>
<protein>
    <recommendedName>
        <fullName evidence="4">ABC-type branched-subunit amino acid transport system substrate-binding protein</fullName>
    </recommendedName>
</protein>
<keyword evidence="1" id="KW-0472">Membrane</keyword>
<dbReference type="SUPFAM" id="SSF53822">
    <property type="entry name" value="Periplasmic binding protein-like I"/>
    <property type="match status" value="1"/>
</dbReference>
<dbReference type="CDD" id="cd06268">
    <property type="entry name" value="PBP1_ABC_transporter_LIVBP-like"/>
    <property type="match status" value="1"/>
</dbReference>
<evidence type="ECO:0000313" key="2">
    <source>
        <dbReference type="EMBL" id="MBB5068811.1"/>
    </source>
</evidence>
<proteinExistence type="predicted"/>
<keyword evidence="1" id="KW-0812">Transmembrane</keyword>
<dbReference type="Gene3D" id="3.40.50.2300">
    <property type="match status" value="2"/>
</dbReference>
<dbReference type="InterPro" id="IPR028082">
    <property type="entry name" value="Peripla_BP_I"/>
</dbReference>
<accession>A0A840NCZ3</accession>
<keyword evidence="1" id="KW-1133">Transmembrane helix</keyword>
<evidence type="ECO:0000256" key="1">
    <source>
        <dbReference type="SAM" id="Phobius"/>
    </source>
</evidence>
<reference evidence="2 3" key="1">
    <citation type="submission" date="2020-08" db="EMBL/GenBank/DDBJ databases">
        <title>Sequencing the genomes of 1000 actinobacteria strains.</title>
        <authorList>
            <person name="Klenk H.-P."/>
        </authorList>
    </citation>
    <scope>NUCLEOTIDE SEQUENCE [LARGE SCALE GENOMIC DNA]</scope>
    <source>
        <strain evidence="2 3">DSM 45582</strain>
    </source>
</reference>
<dbReference type="AlphaFoldDB" id="A0A840NCZ3"/>
<dbReference type="Proteomes" id="UP000580474">
    <property type="component" value="Unassembled WGS sequence"/>
</dbReference>
<sequence>MDRRRPAGRRQAPLALPGDRRLLRRDRAVRRQRSGDAARRIREVPQVVRTDRLTPDERNSVSFETPPRPRWLLRVSLALGTVLALALGVVVVVGLVQRCDTGVWHAGDEGECVGVTDGSFPFSSELADVEDKIRQENERVAQEPEVVTVAVLMPMTAEPGASLSIEQINDYLRGAYIAQLSANAGGPGLKFRLALANEGRDEHASEQVTDELLKMVDEPENLVAVTGLGLSSPETEKGARKLSAAGIPMVGYLSADRFNSTSEESGPPIKGLTRVSPSLHQELEAVAEHLGDPAATAILVHDESRNDYYTADLQKNFEDTFSEIVTRTGSMSAPYGGGSDAFGLDTQFGTIASRLCSADAPRTVLYAGRSNLLPKFMEQISNRGCIRDRPITVVTGSESTDLPKNENASAAVLYASVSDPTALRDQRNLHRDLYLRFTGEMERRFGGNVRESNWTVMGHDATYAAVTAAKNSVSGVRTVPTPGGVHDNLFLLNHPTNLVSGASGRFMLDGDSGDRIGDIPVLRRDKTGHVEVLDLGGLDD</sequence>
<evidence type="ECO:0000313" key="3">
    <source>
        <dbReference type="Proteomes" id="UP000580474"/>
    </source>
</evidence>
<organism evidence="2 3">
    <name type="scientific">Saccharopolyspora gloriosae</name>
    <dbReference type="NCBI Taxonomy" id="455344"/>
    <lineage>
        <taxon>Bacteria</taxon>
        <taxon>Bacillati</taxon>
        <taxon>Actinomycetota</taxon>
        <taxon>Actinomycetes</taxon>
        <taxon>Pseudonocardiales</taxon>
        <taxon>Pseudonocardiaceae</taxon>
        <taxon>Saccharopolyspora</taxon>
    </lineage>
</organism>
<comment type="caution">
    <text evidence="2">The sequence shown here is derived from an EMBL/GenBank/DDBJ whole genome shotgun (WGS) entry which is preliminary data.</text>
</comment>
<name>A0A840NCZ3_9PSEU</name>
<feature type="transmembrane region" description="Helical" evidence="1">
    <location>
        <begin position="71"/>
        <end position="96"/>
    </location>
</feature>